<dbReference type="Gene3D" id="3.40.50.720">
    <property type="entry name" value="NAD(P)-binding Rossmann-like Domain"/>
    <property type="match status" value="2"/>
</dbReference>
<evidence type="ECO:0000256" key="2">
    <source>
        <dbReference type="SAM" id="Phobius"/>
    </source>
</evidence>
<dbReference type="InterPro" id="IPR029063">
    <property type="entry name" value="SAM-dependent_MTases_sf"/>
</dbReference>
<dbReference type="EMBL" id="CP069370">
    <property type="protein sequence ID" value="QYZ69177.1"/>
    <property type="molecule type" value="Genomic_DNA"/>
</dbReference>
<dbReference type="Proteomes" id="UP000826300">
    <property type="component" value="Chromosome"/>
</dbReference>
<feature type="domain" description="Polysaccharide biosynthesis protein CapD-like" evidence="3">
    <location>
        <begin position="301"/>
        <end position="597"/>
    </location>
</feature>
<evidence type="ECO:0000256" key="1">
    <source>
        <dbReference type="ARBA" id="ARBA00007430"/>
    </source>
</evidence>
<evidence type="ECO:0000313" key="5">
    <source>
        <dbReference type="Proteomes" id="UP000826300"/>
    </source>
</evidence>
<organism evidence="4 5">
    <name type="scientific">Neotabrizicola shimadae</name>
    <dbReference type="NCBI Taxonomy" id="2807096"/>
    <lineage>
        <taxon>Bacteria</taxon>
        <taxon>Pseudomonadati</taxon>
        <taxon>Pseudomonadota</taxon>
        <taxon>Alphaproteobacteria</taxon>
        <taxon>Rhodobacterales</taxon>
        <taxon>Paracoccaceae</taxon>
        <taxon>Neotabrizicola</taxon>
    </lineage>
</organism>
<dbReference type="PANTHER" id="PTHR43318">
    <property type="entry name" value="UDP-N-ACETYLGLUCOSAMINE 4,6-DEHYDRATASE"/>
    <property type="match status" value="1"/>
</dbReference>
<dbReference type="InterPro" id="IPR036291">
    <property type="entry name" value="NAD(P)-bd_dom_sf"/>
</dbReference>
<feature type="transmembrane region" description="Helical" evidence="2">
    <location>
        <begin position="66"/>
        <end position="86"/>
    </location>
</feature>
<accession>A0A8G1EBA1</accession>
<evidence type="ECO:0000259" key="3">
    <source>
        <dbReference type="Pfam" id="PF02719"/>
    </source>
</evidence>
<dbReference type="InterPro" id="IPR003869">
    <property type="entry name" value="Polysac_CapD-like"/>
</dbReference>
<dbReference type="PANTHER" id="PTHR43318:SF1">
    <property type="entry name" value="POLYSACCHARIDE BIOSYNTHESIS PROTEIN EPSC-RELATED"/>
    <property type="match status" value="1"/>
</dbReference>
<dbReference type="SUPFAM" id="SSF51735">
    <property type="entry name" value="NAD(P)-binding Rossmann-fold domains"/>
    <property type="match status" value="1"/>
</dbReference>
<feature type="transmembrane region" description="Helical" evidence="2">
    <location>
        <begin position="122"/>
        <end position="155"/>
    </location>
</feature>
<dbReference type="KEGG" id="nsm:JO391_15745"/>
<dbReference type="AlphaFoldDB" id="A0A8G1EBA1"/>
<dbReference type="CDD" id="cd05237">
    <property type="entry name" value="UDP_invert_4-6DH_SDR_e"/>
    <property type="match status" value="1"/>
</dbReference>
<comment type="similarity">
    <text evidence="1">Belongs to the polysaccharide synthase family.</text>
</comment>
<dbReference type="Pfam" id="PF13727">
    <property type="entry name" value="CoA_binding_3"/>
    <property type="match status" value="1"/>
</dbReference>
<dbReference type="SUPFAM" id="SSF53335">
    <property type="entry name" value="S-adenosyl-L-methionine-dependent methyltransferases"/>
    <property type="match status" value="1"/>
</dbReference>
<sequence length="649" mass="69593">MWRAKQEGSGVLRFRSQLFAFVDVMSRRQKQFSLLMIDVVLAPLAFYLTCAIVFGSVVPKALFDSLFVILCLLPPVAALACLALGVHRIQLKAYESTAILRTGAVAAIVTGTVALSRSLLGLWFPVAGVFLFGLVFFLLAVGSRFALLNLLLWVLRLGTERTRVLIYGAGTTGMQLAAALRSHERVSAVAFVDDNVALHGTTVAGLRVYPAHRIDSLVQDRQIDRVLLAMPSVSTPKLGKIARGLQARGLDVMMVPSFAQLVGSETLIDSLTKVAPDKFLGRRQMDKALPLGAEAYTGKSILVSGAGGSVGSELCRQLILHRPSRIVLFEVSEIGLYNIDRELQGLASGTGVEIVPVLGTVTDARMARSAIVDNGVQVILHAAAYKHVPIVEANPIAGVSNNVLGTRVLADAAEECGAERFILISTDKAVRPTNVMGASKRLAEHVVQDLARRSKICLFSIVRFGNVLGSSGSVIPLFKEQIAQGGPVTLTHEDVTRYFMTISEAVRLVLLAGSFADADGMRGGDVFVLDMGKPTRIRDLAVQMIEAAGYSVRSPDNPDGDIDIEVIGLRPGEKLHEELLIGEGFLTTPHPKIMRAREAGLPELRVAGALRALRTAVATGDSDGVRRVITDCVEGYQPAVAPEALRSNA</sequence>
<evidence type="ECO:0000313" key="4">
    <source>
        <dbReference type="EMBL" id="QYZ69177.1"/>
    </source>
</evidence>
<feature type="transmembrane region" description="Helical" evidence="2">
    <location>
        <begin position="34"/>
        <end position="54"/>
    </location>
</feature>
<protein>
    <submittedName>
        <fullName evidence="4">Polysaccharide biosynthesis protein</fullName>
    </submittedName>
</protein>
<keyword evidence="2" id="KW-0472">Membrane</keyword>
<keyword evidence="5" id="KW-1185">Reference proteome</keyword>
<gene>
    <name evidence="4" type="ORF">JO391_15745</name>
</gene>
<dbReference type="InterPro" id="IPR051203">
    <property type="entry name" value="Polysaccharide_Synthase-Rel"/>
</dbReference>
<proteinExistence type="inferred from homology"/>
<reference evidence="4" key="1">
    <citation type="submission" date="2021-02" db="EMBL/GenBank/DDBJ databases">
        <title>Rhodobacter shimadae sp. nov., an aerobic anoxygenic phototrophic bacterium isolated from a hot spring.</title>
        <authorList>
            <person name="Muramatsu S."/>
            <person name="Haruta S."/>
            <person name="Hirose S."/>
            <person name="Hanada S."/>
        </authorList>
    </citation>
    <scope>NUCLEOTIDE SEQUENCE</scope>
    <source>
        <strain evidence="4">N10</strain>
    </source>
</reference>
<keyword evidence="2" id="KW-1133">Transmembrane helix</keyword>
<dbReference type="Pfam" id="PF02719">
    <property type="entry name" value="Polysacc_synt_2"/>
    <property type="match status" value="1"/>
</dbReference>
<name>A0A8G1EBA1_9RHOB</name>
<keyword evidence="2" id="KW-0812">Transmembrane</keyword>